<dbReference type="Proteomes" id="UP000265750">
    <property type="component" value="Unassembled WGS sequence"/>
</dbReference>
<dbReference type="SMART" id="SM00866">
    <property type="entry name" value="UTRA"/>
    <property type="match status" value="1"/>
</dbReference>
<dbReference type="SUPFAM" id="SSF64288">
    <property type="entry name" value="Chorismate lyase-like"/>
    <property type="match status" value="1"/>
</dbReference>
<keyword evidence="6" id="KW-1185">Reference proteome</keyword>
<dbReference type="CDD" id="cd07377">
    <property type="entry name" value="WHTH_GntR"/>
    <property type="match status" value="1"/>
</dbReference>
<dbReference type="EMBL" id="QYRN01000003">
    <property type="protein sequence ID" value="RIY02003.1"/>
    <property type="molecule type" value="Genomic_DNA"/>
</dbReference>
<evidence type="ECO:0000256" key="1">
    <source>
        <dbReference type="ARBA" id="ARBA00023015"/>
    </source>
</evidence>
<sequence length="255" mass="28115">MLQPTISEPRVAPRAARGGSEESLFVRIRRQMSERILKGVYGVGERLPSEAELAQEFGASRQTVSKAIAELARCGLVERNRRAGTVVTRKFHRTFILPLADIRQDVRDRGLAYGYRVLDRAILRNGRDGLDWSDVPSGEPLVRVEVLHLGDDAPLMLESRLINIAAAPAVTQETFERAAPSPWLLANIPWTSVDHRIAAVNCGSDLAGKLDLAVGTACPTIERRTFHFDVPVTRARMVLAGSRLEVKGSYTLPTI</sequence>
<dbReference type="PROSITE" id="PS50949">
    <property type="entry name" value="HTH_GNTR"/>
    <property type="match status" value="1"/>
</dbReference>
<protein>
    <submittedName>
        <fullName evidence="5">UTRA domain-containing protein</fullName>
    </submittedName>
</protein>
<evidence type="ECO:0000313" key="6">
    <source>
        <dbReference type="Proteomes" id="UP000265750"/>
    </source>
</evidence>
<dbReference type="SMART" id="SM00419">
    <property type="entry name" value="HTH_CRP"/>
    <property type="match status" value="1"/>
</dbReference>
<dbReference type="GO" id="GO:0003700">
    <property type="term" value="F:DNA-binding transcription factor activity"/>
    <property type="evidence" value="ECO:0007669"/>
    <property type="project" value="InterPro"/>
</dbReference>
<dbReference type="OrthoDB" id="9808698at2"/>
<dbReference type="Pfam" id="PF00392">
    <property type="entry name" value="GntR"/>
    <property type="match status" value="1"/>
</dbReference>
<keyword evidence="1" id="KW-0805">Transcription regulation</keyword>
<dbReference type="AlphaFoldDB" id="A0A3A1WUA0"/>
<dbReference type="GO" id="GO:0003677">
    <property type="term" value="F:DNA binding"/>
    <property type="evidence" value="ECO:0007669"/>
    <property type="project" value="UniProtKB-KW"/>
</dbReference>
<dbReference type="RefSeq" id="WP_119539140.1">
    <property type="nucleotide sequence ID" value="NZ_QYRN01000003.1"/>
</dbReference>
<dbReference type="Gene3D" id="1.10.10.10">
    <property type="entry name" value="Winged helix-like DNA-binding domain superfamily/Winged helix DNA-binding domain"/>
    <property type="match status" value="1"/>
</dbReference>
<dbReference type="InterPro" id="IPR000524">
    <property type="entry name" value="Tscrpt_reg_HTH_GntR"/>
</dbReference>
<dbReference type="InterPro" id="IPR050679">
    <property type="entry name" value="Bact_HTH_transcr_reg"/>
</dbReference>
<dbReference type="PANTHER" id="PTHR44846:SF16">
    <property type="entry name" value="TRANSCRIPTIONAL REGULATOR PHNF-RELATED"/>
    <property type="match status" value="1"/>
</dbReference>
<keyword evidence="3" id="KW-0804">Transcription</keyword>
<evidence type="ECO:0000313" key="5">
    <source>
        <dbReference type="EMBL" id="RIY02003.1"/>
    </source>
</evidence>
<organism evidence="5 6">
    <name type="scientific">Aureimonas flava</name>
    <dbReference type="NCBI Taxonomy" id="2320271"/>
    <lineage>
        <taxon>Bacteria</taxon>
        <taxon>Pseudomonadati</taxon>
        <taxon>Pseudomonadota</taxon>
        <taxon>Alphaproteobacteria</taxon>
        <taxon>Hyphomicrobiales</taxon>
        <taxon>Aurantimonadaceae</taxon>
        <taxon>Aureimonas</taxon>
    </lineage>
</organism>
<dbReference type="Gene3D" id="3.40.1410.10">
    <property type="entry name" value="Chorismate lyase-like"/>
    <property type="match status" value="1"/>
</dbReference>
<proteinExistence type="predicted"/>
<dbReference type="Pfam" id="PF07702">
    <property type="entry name" value="UTRA"/>
    <property type="match status" value="1"/>
</dbReference>
<dbReference type="PRINTS" id="PR00035">
    <property type="entry name" value="HTHGNTR"/>
</dbReference>
<dbReference type="SMART" id="SM00345">
    <property type="entry name" value="HTH_GNTR"/>
    <property type="match status" value="1"/>
</dbReference>
<name>A0A3A1WUA0_9HYPH</name>
<comment type="caution">
    <text evidence="5">The sequence shown here is derived from an EMBL/GenBank/DDBJ whole genome shotgun (WGS) entry which is preliminary data.</text>
</comment>
<feature type="domain" description="HTH gntR-type" evidence="4">
    <location>
        <begin position="22"/>
        <end position="90"/>
    </location>
</feature>
<dbReference type="PANTHER" id="PTHR44846">
    <property type="entry name" value="MANNOSYL-D-GLYCERATE TRANSPORT/METABOLISM SYSTEM REPRESSOR MNGR-RELATED"/>
    <property type="match status" value="1"/>
</dbReference>
<dbReference type="InterPro" id="IPR011663">
    <property type="entry name" value="UTRA"/>
</dbReference>
<evidence type="ECO:0000256" key="3">
    <source>
        <dbReference type="ARBA" id="ARBA00023163"/>
    </source>
</evidence>
<gene>
    <name evidence="5" type="ORF">D3218_06735</name>
</gene>
<dbReference type="SUPFAM" id="SSF46785">
    <property type="entry name" value="Winged helix' DNA-binding domain"/>
    <property type="match status" value="1"/>
</dbReference>
<evidence type="ECO:0000256" key="2">
    <source>
        <dbReference type="ARBA" id="ARBA00023125"/>
    </source>
</evidence>
<dbReference type="InterPro" id="IPR036388">
    <property type="entry name" value="WH-like_DNA-bd_sf"/>
</dbReference>
<accession>A0A3A1WUA0</accession>
<dbReference type="InterPro" id="IPR036390">
    <property type="entry name" value="WH_DNA-bd_sf"/>
</dbReference>
<keyword evidence="2" id="KW-0238">DNA-binding</keyword>
<evidence type="ECO:0000259" key="4">
    <source>
        <dbReference type="PROSITE" id="PS50949"/>
    </source>
</evidence>
<reference evidence="6" key="1">
    <citation type="submission" date="2018-09" db="EMBL/GenBank/DDBJ databases">
        <authorList>
            <person name="Tuo L."/>
        </authorList>
    </citation>
    <scope>NUCLEOTIDE SEQUENCE [LARGE SCALE GENOMIC DNA]</scope>
    <source>
        <strain evidence="6">M2BS4Y-1</strain>
    </source>
</reference>
<dbReference type="InterPro" id="IPR028978">
    <property type="entry name" value="Chorismate_lyase_/UTRA_dom_sf"/>
</dbReference>
<dbReference type="InterPro" id="IPR012318">
    <property type="entry name" value="HTH_CRP"/>
</dbReference>